<feature type="compositionally biased region" description="Basic and acidic residues" evidence="1">
    <location>
        <begin position="87"/>
        <end position="103"/>
    </location>
</feature>
<reference evidence="2 3" key="1">
    <citation type="submission" date="2021-06" db="EMBL/GenBank/DDBJ databases">
        <title>Caerostris darwini draft genome.</title>
        <authorList>
            <person name="Kono N."/>
            <person name="Arakawa K."/>
        </authorList>
    </citation>
    <scope>NUCLEOTIDE SEQUENCE [LARGE SCALE GENOMIC DNA]</scope>
</reference>
<feature type="compositionally biased region" description="Low complexity" evidence="1">
    <location>
        <begin position="24"/>
        <end position="33"/>
    </location>
</feature>
<dbReference type="Proteomes" id="UP001054837">
    <property type="component" value="Unassembled WGS sequence"/>
</dbReference>
<organism evidence="2 3">
    <name type="scientific">Caerostris darwini</name>
    <dbReference type="NCBI Taxonomy" id="1538125"/>
    <lineage>
        <taxon>Eukaryota</taxon>
        <taxon>Metazoa</taxon>
        <taxon>Ecdysozoa</taxon>
        <taxon>Arthropoda</taxon>
        <taxon>Chelicerata</taxon>
        <taxon>Arachnida</taxon>
        <taxon>Araneae</taxon>
        <taxon>Araneomorphae</taxon>
        <taxon>Entelegynae</taxon>
        <taxon>Araneoidea</taxon>
        <taxon>Araneidae</taxon>
        <taxon>Caerostris</taxon>
    </lineage>
</organism>
<dbReference type="EMBL" id="BPLQ01001696">
    <property type="protein sequence ID" value="GIX84079.1"/>
    <property type="molecule type" value="Genomic_DNA"/>
</dbReference>
<name>A0AAV4NIE0_9ARAC</name>
<sequence length="129" mass="14709">MLISSLLTDCLKGRSPITGRLKTVKSSTSTSSVGEDVSAVSQSEKEAEVYEKKKETQESEEQIREHIHKDTKELKENDNFGDSYNEEENKSEDRASVKEKEEDKEINSNILFSDFSGWFFPVPDNLRVD</sequence>
<keyword evidence="3" id="KW-1185">Reference proteome</keyword>
<evidence type="ECO:0000256" key="1">
    <source>
        <dbReference type="SAM" id="MobiDB-lite"/>
    </source>
</evidence>
<feature type="region of interest" description="Disordered" evidence="1">
    <location>
        <begin position="18"/>
        <end position="103"/>
    </location>
</feature>
<evidence type="ECO:0000313" key="3">
    <source>
        <dbReference type="Proteomes" id="UP001054837"/>
    </source>
</evidence>
<accession>A0AAV4NIE0</accession>
<dbReference type="AlphaFoldDB" id="A0AAV4NIE0"/>
<comment type="caution">
    <text evidence="2">The sequence shown here is derived from an EMBL/GenBank/DDBJ whole genome shotgun (WGS) entry which is preliminary data.</text>
</comment>
<protein>
    <submittedName>
        <fullName evidence="2">Uncharacterized protein</fullName>
    </submittedName>
</protein>
<feature type="compositionally biased region" description="Basic and acidic residues" evidence="1">
    <location>
        <begin position="43"/>
        <end position="78"/>
    </location>
</feature>
<proteinExistence type="predicted"/>
<evidence type="ECO:0000313" key="2">
    <source>
        <dbReference type="EMBL" id="GIX84079.1"/>
    </source>
</evidence>
<gene>
    <name evidence="2" type="ORF">CDAR_236681</name>
</gene>